<dbReference type="GO" id="GO:0003824">
    <property type="term" value="F:catalytic activity"/>
    <property type="evidence" value="ECO:0007669"/>
    <property type="project" value="InterPro"/>
</dbReference>
<proteinExistence type="predicted"/>
<dbReference type="PANTHER" id="PTHR11895:SF67">
    <property type="entry name" value="AMIDASE DOMAIN-CONTAINING PROTEIN"/>
    <property type="match status" value="1"/>
</dbReference>
<evidence type="ECO:0000259" key="1">
    <source>
        <dbReference type="Pfam" id="PF01425"/>
    </source>
</evidence>
<evidence type="ECO:0000313" key="3">
    <source>
        <dbReference type="Proteomes" id="UP000257123"/>
    </source>
</evidence>
<feature type="non-terminal residue" evidence="2">
    <location>
        <position position="1"/>
    </location>
</feature>
<feature type="domain" description="Amidase" evidence="1">
    <location>
        <begin position="1"/>
        <end position="259"/>
    </location>
</feature>
<sequence>SGGSAGAVAIGVADLGIGTDTGGSVRIPAALCGVVGYKPPYGKIPTEGVLPLAQSLDHVGFITRTVADLIRILSAAGWGPSELPRPNRFRFAVLMGISENTKHVEKAFWKAVGILESIGGMRDEVFIETGRYAAARAAILLSEAAANYYDYLRGAAEHMGNDVATLLSTGVALPAVAYITAKRVKEEATKFFDTLFKKYDVVVTPTTATEAVPIEEADSIAVRPKLLAYTELFNLTGHPAISVPAPTSGLPVGLQIAARDEDVLLAIAKAYEEEL</sequence>
<dbReference type="InterPro" id="IPR000120">
    <property type="entry name" value="Amidase"/>
</dbReference>
<dbReference type="RefSeq" id="WP_147299895.1">
    <property type="nucleotide sequence ID" value="NZ_NMUE01000018.1"/>
</dbReference>
<dbReference type="AlphaFoldDB" id="A0A371QYM8"/>
<name>A0A371QYM8_9CREN</name>
<dbReference type="Proteomes" id="UP000257123">
    <property type="component" value="Unassembled WGS sequence"/>
</dbReference>
<reference evidence="2 3" key="1">
    <citation type="submission" date="2017-07" db="EMBL/GenBank/DDBJ databases">
        <title>Draft genome sequence of aerobic hyperthermophilic archaea, Pyrobaculum aerophilum YKB31 and YKB32.</title>
        <authorList>
            <person name="Mochizuki T."/>
            <person name="Berliner A.J."/>
            <person name="Yoshida-Takashima Y."/>
            <person name="Takaki Y."/>
            <person name="Nunoura T."/>
            <person name="Takai K."/>
        </authorList>
    </citation>
    <scope>NUCLEOTIDE SEQUENCE [LARGE SCALE GENOMIC DNA]</scope>
    <source>
        <strain evidence="2 3">YKB31</strain>
    </source>
</reference>
<protein>
    <submittedName>
        <fullName evidence="2">Amidase</fullName>
    </submittedName>
</protein>
<dbReference type="InterPro" id="IPR023631">
    <property type="entry name" value="Amidase_dom"/>
</dbReference>
<dbReference type="EMBL" id="NMUE01000018">
    <property type="protein sequence ID" value="RFA95860.1"/>
    <property type="molecule type" value="Genomic_DNA"/>
</dbReference>
<accession>A0A371QYM8</accession>
<dbReference type="PANTHER" id="PTHR11895">
    <property type="entry name" value="TRANSAMIDASE"/>
    <property type="match status" value="1"/>
</dbReference>
<organism evidence="2 3">
    <name type="scientific">Pyrobaculum aerophilum</name>
    <dbReference type="NCBI Taxonomy" id="13773"/>
    <lineage>
        <taxon>Archaea</taxon>
        <taxon>Thermoproteota</taxon>
        <taxon>Thermoprotei</taxon>
        <taxon>Thermoproteales</taxon>
        <taxon>Thermoproteaceae</taxon>
        <taxon>Pyrobaculum</taxon>
    </lineage>
</organism>
<dbReference type="InterPro" id="IPR036928">
    <property type="entry name" value="AS_sf"/>
</dbReference>
<comment type="caution">
    <text evidence="2">The sequence shown here is derived from an EMBL/GenBank/DDBJ whole genome shotgun (WGS) entry which is preliminary data.</text>
</comment>
<dbReference type="SUPFAM" id="SSF75304">
    <property type="entry name" value="Amidase signature (AS) enzymes"/>
    <property type="match status" value="1"/>
</dbReference>
<evidence type="ECO:0000313" key="2">
    <source>
        <dbReference type="EMBL" id="RFA95860.1"/>
    </source>
</evidence>
<gene>
    <name evidence="2" type="ORF">CGL51_06895</name>
</gene>
<dbReference type="Pfam" id="PF01425">
    <property type="entry name" value="Amidase"/>
    <property type="match status" value="1"/>
</dbReference>
<dbReference type="Gene3D" id="3.90.1300.10">
    <property type="entry name" value="Amidase signature (AS) domain"/>
    <property type="match status" value="1"/>
</dbReference>